<dbReference type="Proteomes" id="UP000011615">
    <property type="component" value="Unassembled WGS sequence"/>
</dbReference>
<reference evidence="1 2" key="1">
    <citation type="journal article" date="2014" name="PLoS Genet.">
        <title>Phylogenetically driven sequencing of extremely halophilic archaea reveals strategies for static and dynamic osmo-response.</title>
        <authorList>
            <person name="Becker E.A."/>
            <person name="Seitzer P.M."/>
            <person name="Tritt A."/>
            <person name="Larsen D."/>
            <person name="Krusor M."/>
            <person name="Yao A.I."/>
            <person name="Wu D."/>
            <person name="Madern D."/>
            <person name="Eisen J.A."/>
            <person name="Darling A.E."/>
            <person name="Facciotti M.T."/>
        </authorList>
    </citation>
    <scope>NUCLEOTIDE SEQUENCE [LARGE SCALE GENOMIC DNA]</scope>
    <source>
        <strain evidence="1 2">JCM 13563</strain>
    </source>
</reference>
<proteinExistence type="predicted"/>
<dbReference type="AlphaFoldDB" id="M0CU29"/>
<sequence length="69" mass="7941">MKVRESAQFTNILQRTLQFTLIEARVQARVLGQVMRETKIPTSIQHQCQQPLLPELLGGSEMQEMSEKD</sequence>
<gene>
    <name evidence="1" type="ORF">C476_00612</name>
</gene>
<protein>
    <submittedName>
        <fullName evidence="1">Uncharacterized protein</fullName>
    </submittedName>
</protein>
<organism evidence="1 2">
    <name type="scientific">Natrinema limicola JCM 13563</name>
    <dbReference type="NCBI Taxonomy" id="1230457"/>
    <lineage>
        <taxon>Archaea</taxon>
        <taxon>Methanobacteriati</taxon>
        <taxon>Methanobacteriota</taxon>
        <taxon>Stenosarchaea group</taxon>
        <taxon>Halobacteria</taxon>
        <taxon>Halobacteriales</taxon>
        <taxon>Natrialbaceae</taxon>
        <taxon>Natrinema</taxon>
    </lineage>
</organism>
<comment type="caution">
    <text evidence="1">The sequence shown here is derived from an EMBL/GenBank/DDBJ whole genome shotgun (WGS) entry which is preliminary data.</text>
</comment>
<dbReference type="EMBL" id="AOIT01000010">
    <property type="protein sequence ID" value="ELZ25907.1"/>
    <property type="molecule type" value="Genomic_DNA"/>
</dbReference>
<evidence type="ECO:0000313" key="2">
    <source>
        <dbReference type="Proteomes" id="UP000011615"/>
    </source>
</evidence>
<name>M0CU29_9EURY</name>
<keyword evidence="2" id="KW-1185">Reference proteome</keyword>
<evidence type="ECO:0000313" key="1">
    <source>
        <dbReference type="EMBL" id="ELZ25907.1"/>
    </source>
</evidence>
<accession>M0CU29</accession>